<dbReference type="AlphaFoldDB" id="A0A150N499"/>
<evidence type="ECO:0000256" key="3">
    <source>
        <dbReference type="SAM" id="Phobius"/>
    </source>
</evidence>
<dbReference type="InterPro" id="IPR006121">
    <property type="entry name" value="HMA_dom"/>
</dbReference>
<dbReference type="GO" id="GO:0046872">
    <property type="term" value="F:metal ion binding"/>
    <property type="evidence" value="ECO:0007669"/>
    <property type="project" value="UniProtKB-KW"/>
</dbReference>
<reference evidence="5 6" key="1">
    <citation type="submission" date="2016-01" db="EMBL/GenBank/DDBJ databases">
        <title>Draft Genome Sequences of Seven Thermophilic Sporeformers Isolated from Foods.</title>
        <authorList>
            <person name="Berendsen E.M."/>
            <person name="Wells-Bennik M.H."/>
            <person name="Krawcyk A.O."/>
            <person name="De Jong A."/>
            <person name="Holsappel S."/>
            <person name="Eijlander R.T."/>
            <person name="Kuipers O.P."/>
        </authorList>
    </citation>
    <scope>NUCLEOTIDE SEQUENCE [LARGE SCALE GENOMIC DNA]</scope>
    <source>
        <strain evidence="5 6">B4110</strain>
    </source>
</reference>
<name>A0A150N499_9BACL</name>
<dbReference type="SUPFAM" id="SSF55008">
    <property type="entry name" value="HMA, heavy metal-associated domain"/>
    <property type="match status" value="1"/>
</dbReference>
<dbReference type="PROSITE" id="PS50846">
    <property type="entry name" value="HMA_2"/>
    <property type="match status" value="1"/>
</dbReference>
<dbReference type="EMBL" id="LQYW01000034">
    <property type="protein sequence ID" value="KYD31531.1"/>
    <property type="molecule type" value="Genomic_DNA"/>
</dbReference>
<dbReference type="RefSeq" id="WP_041269679.1">
    <property type="nucleotide sequence ID" value="NZ_LQYW01000034.1"/>
</dbReference>
<keyword evidence="5" id="KW-0378">Hydrolase</keyword>
<evidence type="ECO:0000256" key="1">
    <source>
        <dbReference type="ARBA" id="ARBA00022723"/>
    </source>
</evidence>
<dbReference type="CDD" id="cd00371">
    <property type="entry name" value="HMA"/>
    <property type="match status" value="1"/>
</dbReference>
<keyword evidence="3" id="KW-0812">Transmembrane</keyword>
<keyword evidence="1" id="KW-0479">Metal-binding</keyword>
<keyword evidence="2" id="KW-1278">Translocase</keyword>
<dbReference type="GO" id="GO:0016787">
    <property type="term" value="F:hydrolase activity"/>
    <property type="evidence" value="ECO:0007669"/>
    <property type="project" value="UniProtKB-KW"/>
</dbReference>
<dbReference type="PATRIC" id="fig|153151.4.peg.2236"/>
<organism evidence="5 6">
    <name type="scientific">Parageobacillus toebii</name>
    <dbReference type="NCBI Taxonomy" id="153151"/>
    <lineage>
        <taxon>Bacteria</taxon>
        <taxon>Bacillati</taxon>
        <taxon>Bacillota</taxon>
        <taxon>Bacilli</taxon>
        <taxon>Bacillales</taxon>
        <taxon>Anoxybacillaceae</taxon>
        <taxon>Parageobacillus</taxon>
    </lineage>
</organism>
<dbReference type="InterPro" id="IPR017969">
    <property type="entry name" value="Heavy-metal-associated_CS"/>
</dbReference>
<dbReference type="Pfam" id="PF00403">
    <property type="entry name" value="HMA"/>
    <property type="match status" value="1"/>
</dbReference>
<evidence type="ECO:0000259" key="4">
    <source>
        <dbReference type="PROSITE" id="PS50846"/>
    </source>
</evidence>
<dbReference type="InterPro" id="IPR036163">
    <property type="entry name" value="HMA_dom_sf"/>
</dbReference>
<dbReference type="InterPro" id="IPR027256">
    <property type="entry name" value="P-typ_ATPase_IB"/>
</dbReference>
<evidence type="ECO:0000313" key="5">
    <source>
        <dbReference type="EMBL" id="KYD31531.1"/>
    </source>
</evidence>
<dbReference type="EC" id="3.6.3.3" evidence="5"/>
<accession>A0A150N499</accession>
<dbReference type="Proteomes" id="UP000075324">
    <property type="component" value="Unassembled WGS sequence"/>
</dbReference>
<protein>
    <submittedName>
        <fullName evidence="5">Cadmium-transporting ATPase</fullName>
        <ecNumber evidence="5">3.6.3.3</ecNumber>
    </submittedName>
</protein>
<proteinExistence type="predicted"/>
<evidence type="ECO:0000313" key="6">
    <source>
        <dbReference type="Proteomes" id="UP000075324"/>
    </source>
</evidence>
<comment type="caution">
    <text evidence="5">The sequence shown here is derived from an EMBL/GenBank/DDBJ whole genome shotgun (WGS) entry which is preliminary data.</text>
</comment>
<dbReference type="Gene3D" id="3.30.70.100">
    <property type="match status" value="1"/>
</dbReference>
<keyword evidence="3" id="KW-0472">Membrane</keyword>
<evidence type="ECO:0000256" key="2">
    <source>
        <dbReference type="ARBA" id="ARBA00022967"/>
    </source>
</evidence>
<gene>
    <name evidence="5" type="ORF">B4110_1947</name>
</gene>
<dbReference type="GO" id="GO:0016020">
    <property type="term" value="C:membrane"/>
    <property type="evidence" value="ECO:0007669"/>
    <property type="project" value="InterPro"/>
</dbReference>
<feature type="transmembrane region" description="Helical" evidence="3">
    <location>
        <begin position="86"/>
        <end position="105"/>
    </location>
</feature>
<keyword evidence="3" id="KW-1133">Transmembrane helix</keyword>
<dbReference type="PRINTS" id="PR00941">
    <property type="entry name" value="CDATPASE"/>
</dbReference>
<feature type="domain" description="HMA" evidence="4">
    <location>
        <begin position="3"/>
        <end position="66"/>
    </location>
</feature>
<sequence>MENKHVYRLQGLSCANCAAKFEKNVKSIATVKDAEVNFGAAKLTVIGEASIAELEKAGAFDGITVIPETERKEQKAEPFWKKKTNVIAMISALFLLAGYVAAYTIGERHIATILS</sequence>
<dbReference type="GO" id="GO:0019829">
    <property type="term" value="F:ATPase-coupled monoatomic cation transmembrane transporter activity"/>
    <property type="evidence" value="ECO:0007669"/>
    <property type="project" value="InterPro"/>
</dbReference>
<dbReference type="PROSITE" id="PS01047">
    <property type="entry name" value="HMA_1"/>
    <property type="match status" value="1"/>
</dbReference>